<organism evidence="1 2">
    <name type="scientific">Corynebacterium minutissimum</name>
    <dbReference type="NCBI Taxonomy" id="38301"/>
    <lineage>
        <taxon>Bacteria</taxon>
        <taxon>Bacillati</taxon>
        <taxon>Actinomycetota</taxon>
        <taxon>Actinomycetes</taxon>
        <taxon>Mycobacteriales</taxon>
        <taxon>Corynebacteriaceae</taxon>
        <taxon>Corynebacterium</taxon>
    </lineage>
</organism>
<gene>
    <name evidence="1" type="ORF">NCTC10289_00376</name>
</gene>
<sequence>MRGCGIDWGGEEIIQHEHIRGVEFLEELHPLNVTVFEHC</sequence>
<name>A0A376CSJ3_9CORY</name>
<evidence type="ECO:0000313" key="1">
    <source>
        <dbReference type="EMBL" id="STC74441.1"/>
    </source>
</evidence>
<dbReference type="Proteomes" id="UP000254287">
    <property type="component" value="Unassembled WGS sequence"/>
</dbReference>
<proteinExistence type="predicted"/>
<accession>A0A376CSJ3</accession>
<dbReference type="AlphaFoldDB" id="A0A376CSJ3"/>
<evidence type="ECO:0000313" key="2">
    <source>
        <dbReference type="Proteomes" id="UP000254287"/>
    </source>
</evidence>
<protein>
    <submittedName>
        <fullName evidence="1">Uncharacterized protein</fullName>
    </submittedName>
</protein>
<reference evidence="1 2" key="1">
    <citation type="submission" date="2018-06" db="EMBL/GenBank/DDBJ databases">
        <authorList>
            <consortium name="Pathogen Informatics"/>
            <person name="Doyle S."/>
        </authorList>
    </citation>
    <scope>NUCLEOTIDE SEQUENCE [LARGE SCALE GENOMIC DNA]</scope>
    <source>
        <strain evidence="1 2">NCTC10289</strain>
    </source>
</reference>
<dbReference type="EMBL" id="UFXP01000001">
    <property type="protein sequence ID" value="STC74441.1"/>
    <property type="molecule type" value="Genomic_DNA"/>
</dbReference>